<reference evidence="1 2" key="1">
    <citation type="submission" date="2024-09" db="EMBL/GenBank/DDBJ databases">
        <title>Chromosome-scale assembly of Riccia sorocarpa.</title>
        <authorList>
            <person name="Paukszto L."/>
        </authorList>
    </citation>
    <scope>NUCLEOTIDE SEQUENCE [LARGE SCALE GENOMIC DNA]</scope>
    <source>
        <strain evidence="1">LP-2024</strain>
        <tissue evidence="1">Aerial parts of the thallus</tissue>
    </source>
</reference>
<accession>A0ABD3H356</accession>
<sequence length="114" mass="12849">MLKRCLGPKTNHAAVISFLFEATDAAIVAVIQAEENRVIRDSQLYPPEAVNEEEEPDFEVAKDLADELELSDEENREEAGHVTDVDVYSVRCGDSQLEHYLVHEVCVFDTYCGF</sequence>
<evidence type="ECO:0000313" key="2">
    <source>
        <dbReference type="Proteomes" id="UP001633002"/>
    </source>
</evidence>
<comment type="caution">
    <text evidence="1">The sequence shown here is derived from an EMBL/GenBank/DDBJ whole genome shotgun (WGS) entry which is preliminary data.</text>
</comment>
<evidence type="ECO:0000313" key="1">
    <source>
        <dbReference type="EMBL" id="KAL3685938.1"/>
    </source>
</evidence>
<dbReference type="Proteomes" id="UP001633002">
    <property type="component" value="Unassembled WGS sequence"/>
</dbReference>
<gene>
    <name evidence="1" type="ORF">R1sor_003960</name>
</gene>
<proteinExistence type="predicted"/>
<dbReference type="EMBL" id="JBJQOH010000006">
    <property type="protein sequence ID" value="KAL3685938.1"/>
    <property type="molecule type" value="Genomic_DNA"/>
</dbReference>
<protein>
    <submittedName>
        <fullName evidence="1">Uncharacterized protein</fullName>
    </submittedName>
</protein>
<organism evidence="1 2">
    <name type="scientific">Riccia sorocarpa</name>
    <dbReference type="NCBI Taxonomy" id="122646"/>
    <lineage>
        <taxon>Eukaryota</taxon>
        <taxon>Viridiplantae</taxon>
        <taxon>Streptophyta</taxon>
        <taxon>Embryophyta</taxon>
        <taxon>Marchantiophyta</taxon>
        <taxon>Marchantiopsida</taxon>
        <taxon>Marchantiidae</taxon>
        <taxon>Marchantiales</taxon>
        <taxon>Ricciaceae</taxon>
        <taxon>Riccia</taxon>
    </lineage>
</organism>
<keyword evidence="2" id="KW-1185">Reference proteome</keyword>
<name>A0ABD3H356_9MARC</name>
<dbReference type="AlphaFoldDB" id="A0ABD3H356"/>